<dbReference type="PROSITE" id="PS50850">
    <property type="entry name" value="MFS"/>
    <property type="match status" value="1"/>
</dbReference>
<feature type="transmembrane region" description="Helical" evidence="6">
    <location>
        <begin position="181"/>
        <end position="202"/>
    </location>
</feature>
<dbReference type="InterPro" id="IPR036259">
    <property type="entry name" value="MFS_trans_sf"/>
</dbReference>
<sequence length="427" mass="44402">MTENSPSGRWTVHALWMTGVFTFAGFISYMDRLILGSLIDPIKHDLALSDSQLALLQGAAFALVYIVAGLLFGRIADRLRRRIPLLVAGSLIWCLGTVGCGLAGNFNEMFAARMVVGVGEATLAPAAVSLLAASVPPQRLATAIGAFVMGTIVGGPGAVAISGALLAIFEGHAAGLPFVPWRMVLLACGGFGLILPFLFLTLREPLREETEVGVPLSQVLATFRRHIGVVLPIYLGLALLSIGDFGLLTWSPSLLTRNFRFEAADIALIFGLGVTLAGVIGSLGGGLFLDWLGLKNGMRRHIAIIAILAGLAAVAAAAMATPSQLLVVAGILGWTMASAVAAIGGIAVLQRVLPADCRGTAMSLVSFFAILIGLGLGPTLIAEVTETIFADSSAVGWSIAIVTVPAALVGAILFLVSRSQMPEEREP</sequence>
<name>A0A1Y5PR19_9SPHN</name>
<accession>A0A1Y5PR19</accession>
<keyword evidence="4 6" id="KW-1133">Transmembrane helix</keyword>
<keyword evidence="5 6" id="KW-0472">Membrane</keyword>
<dbReference type="InterPro" id="IPR020846">
    <property type="entry name" value="MFS_dom"/>
</dbReference>
<dbReference type="PANTHER" id="PTHR23505">
    <property type="entry name" value="SPINSTER"/>
    <property type="match status" value="1"/>
</dbReference>
<protein>
    <submittedName>
        <fullName evidence="8">Putative Major Facilitator Transporter</fullName>
    </submittedName>
</protein>
<feature type="domain" description="Major facilitator superfamily (MFS) profile" evidence="7">
    <location>
        <begin position="17"/>
        <end position="422"/>
    </location>
</feature>
<evidence type="ECO:0000256" key="6">
    <source>
        <dbReference type="SAM" id="Phobius"/>
    </source>
</evidence>
<dbReference type="InterPro" id="IPR011701">
    <property type="entry name" value="MFS"/>
</dbReference>
<feature type="transmembrane region" description="Helical" evidence="6">
    <location>
        <begin position="110"/>
        <end position="132"/>
    </location>
</feature>
<evidence type="ECO:0000256" key="3">
    <source>
        <dbReference type="ARBA" id="ARBA00022692"/>
    </source>
</evidence>
<feature type="transmembrane region" description="Helical" evidence="6">
    <location>
        <begin position="361"/>
        <end position="382"/>
    </location>
</feature>
<feature type="transmembrane region" description="Helical" evidence="6">
    <location>
        <begin position="12"/>
        <end position="34"/>
    </location>
</feature>
<feature type="transmembrane region" description="Helical" evidence="6">
    <location>
        <begin position="326"/>
        <end position="349"/>
    </location>
</feature>
<feature type="transmembrane region" description="Helical" evidence="6">
    <location>
        <begin position="301"/>
        <end position="320"/>
    </location>
</feature>
<dbReference type="AlphaFoldDB" id="A0A1Y5PR19"/>
<dbReference type="KEGG" id="sphu:SPPYR_1280"/>
<feature type="transmembrane region" description="Helical" evidence="6">
    <location>
        <begin position="85"/>
        <end position="104"/>
    </location>
</feature>
<dbReference type="Gene3D" id="1.20.1250.20">
    <property type="entry name" value="MFS general substrate transporter like domains"/>
    <property type="match status" value="2"/>
</dbReference>
<feature type="transmembrane region" description="Helical" evidence="6">
    <location>
        <begin position="394"/>
        <end position="416"/>
    </location>
</feature>
<evidence type="ECO:0000256" key="2">
    <source>
        <dbReference type="ARBA" id="ARBA00022448"/>
    </source>
</evidence>
<dbReference type="GO" id="GO:0022857">
    <property type="term" value="F:transmembrane transporter activity"/>
    <property type="evidence" value="ECO:0007669"/>
    <property type="project" value="InterPro"/>
</dbReference>
<dbReference type="InterPro" id="IPR044770">
    <property type="entry name" value="MFS_spinster-like"/>
</dbReference>
<keyword evidence="2" id="KW-0813">Transport</keyword>
<evidence type="ECO:0000256" key="1">
    <source>
        <dbReference type="ARBA" id="ARBA00004141"/>
    </source>
</evidence>
<evidence type="ECO:0000256" key="5">
    <source>
        <dbReference type="ARBA" id="ARBA00023136"/>
    </source>
</evidence>
<dbReference type="SUPFAM" id="SSF103473">
    <property type="entry name" value="MFS general substrate transporter"/>
    <property type="match status" value="1"/>
</dbReference>
<evidence type="ECO:0000256" key="4">
    <source>
        <dbReference type="ARBA" id="ARBA00022989"/>
    </source>
</evidence>
<feature type="transmembrane region" description="Helical" evidence="6">
    <location>
        <begin position="54"/>
        <end position="73"/>
    </location>
</feature>
<dbReference type="EMBL" id="LT598653">
    <property type="protein sequence ID" value="SBV32400.1"/>
    <property type="molecule type" value="Genomic_DNA"/>
</dbReference>
<proteinExistence type="predicted"/>
<feature type="transmembrane region" description="Helical" evidence="6">
    <location>
        <begin position="268"/>
        <end position="289"/>
    </location>
</feature>
<evidence type="ECO:0000259" key="7">
    <source>
        <dbReference type="PROSITE" id="PS50850"/>
    </source>
</evidence>
<organism evidence="8">
    <name type="scientific">uncultured Sphingopyxis sp</name>
    <dbReference type="NCBI Taxonomy" id="310581"/>
    <lineage>
        <taxon>Bacteria</taxon>
        <taxon>Pseudomonadati</taxon>
        <taxon>Pseudomonadota</taxon>
        <taxon>Alphaproteobacteria</taxon>
        <taxon>Sphingomonadales</taxon>
        <taxon>Sphingomonadaceae</taxon>
        <taxon>Sphingopyxis</taxon>
        <taxon>environmental samples</taxon>
    </lineage>
</organism>
<feature type="transmembrane region" description="Helical" evidence="6">
    <location>
        <begin position="227"/>
        <end position="248"/>
    </location>
</feature>
<dbReference type="GO" id="GO:0016020">
    <property type="term" value="C:membrane"/>
    <property type="evidence" value="ECO:0007669"/>
    <property type="project" value="UniProtKB-SubCell"/>
</dbReference>
<gene>
    <name evidence="8" type="ORF">SPPYR_1280</name>
</gene>
<feature type="transmembrane region" description="Helical" evidence="6">
    <location>
        <begin position="144"/>
        <end position="169"/>
    </location>
</feature>
<reference evidence="8" key="1">
    <citation type="submission" date="2016-03" db="EMBL/GenBank/DDBJ databases">
        <authorList>
            <person name="Ploux O."/>
        </authorList>
    </citation>
    <scope>NUCLEOTIDE SEQUENCE</scope>
    <source>
        <strain evidence="8">UC10</strain>
    </source>
</reference>
<dbReference type="Pfam" id="PF07690">
    <property type="entry name" value="MFS_1"/>
    <property type="match status" value="1"/>
</dbReference>
<keyword evidence="3 6" id="KW-0812">Transmembrane</keyword>
<dbReference type="PANTHER" id="PTHR23505:SF79">
    <property type="entry name" value="PROTEIN SPINSTER"/>
    <property type="match status" value="1"/>
</dbReference>
<evidence type="ECO:0000313" key="8">
    <source>
        <dbReference type="EMBL" id="SBV32400.1"/>
    </source>
</evidence>
<comment type="subcellular location">
    <subcellularLocation>
        <location evidence="1">Membrane</location>
        <topology evidence="1">Multi-pass membrane protein</topology>
    </subcellularLocation>
</comment>